<dbReference type="PANTHER" id="PTHR12993">
    <property type="entry name" value="N-ACETYLGLUCOSAMINYL-PHOSPHATIDYLINOSITOL DE-N-ACETYLASE-RELATED"/>
    <property type="match status" value="1"/>
</dbReference>
<dbReference type="InterPro" id="IPR024078">
    <property type="entry name" value="LmbE-like_dom_sf"/>
</dbReference>
<protein>
    <submittedName>
        <fullName evidence="2">PIG-L deacetylase family protein</fullName>
        <ecNumber evidence="2">3.5.1.-</ecNumber>
    </submittedName>
</protein>
<accession>A0ABV9D9Y4</accession>
<dbReference type="EC" id="3.5.1.-" evidence="2"/>
<organism evidence="2 3">
    <name type="scientific">Georgenia faecalis</name>
    <dbReference type="NCBI Taxonomy" id="2483799"/>
    <lineage>
        <taxon>Bacteria</taxon>
        <taxon>Bacillati</taxon>
        <taxon>Actinomycetota</taxon>
        <taxon>Actinomycetes</taxon>
        <taxon>Micrococcales</taxon>
        <taxon>Bogoriellaceae</taxon>
        <taxon>Georgenia</taxon>
    </lineage>
</organism>
<keyword evidence="3" id="KW-1185">Reference proteome</keyword>
<evidence type="ECO:0000256" key="1">
    <source>
        <dbReference type="ARBA" id="ARBA00022833"/>
    </source>
</evidence>
<keyword evidence="1" id="KW-0862">Zinc</keyword>
<dbReference type="Proteomes" id="UP001595955">
    <property type="component" value="Unassembled WGS sequence"/>
</dbReference>
<reference evidence="3" key="1">
    <citation type="journal article" date="2019" name="Int. J. Syst. Evol. Microbiol.">
        <title>The Global Catalogue of Microorganisms (GCM) 10K type strain sequencing project: providing services to taxonomists for standard genome sequencing and annotation.</title>
        <authorList>
            <consortium name="The Broad Institute Genomics Platform"/>
            <consortium name="The Broad Institute Genome Sequencing Center for Infectious Disease"/>
            <person name="Wu L."/>
            <person name="Ma J."/>
        </authorList>
    </citation>
    <scope>NUCLEOTIDE SEQUENCE [LARGE SCALE GENOMIC DNA]</scope>
    <source>
        <strain evidence="3">JCM 3369</strain>
    </source>
</reference>
<evidence type="ECO:0000313" key="2">
    <source>
        <dbReference type="EMBL" id="MFC4555039.1"/>
    </source>
</evidence>
<evidence type="ECO:0000313" key="3">
    <source>
        <dbReference type="Proteomes" id="UP001595955"/>
    </source>
</evidence>
<dbReference type="SUPFAM" id="SSF102588">
    <property type="entry name" value="LmbE-like"/>
    <property type="match status" value="1"/>
</dbReference>
<dbReference type="Pfam" id="PF02585">
    <property type="entry name" value="PIG-L"/>
    <property type="match status" value="1"/>
</dbReference>
<dbReference type="EMBL" id="JBHSGF010000004">
    <property type="protein sequence ID" value="MFC4555039.1"/>
    <property type="molecule type" value="Genomic_DNA"/>
</dbReference>
<dbReference type="RefSeq" id="WP_164471399.1">
    <property type="nucleotide sequence ID" value="NZ_CP033325.1"/>
</dbReference>
<proteinExistence type="predicted"/>
<gene>
    <name evidence="2" type="ORF">ACFO3F_07245</name>
</gene>
<dbReference type="InterPro" id="IPR003737">
    <property type="entry name" value="GlcNAc_PI_deacetylase-related"/>
</dbReference>
<sequence length="229" mass="24128">MRVLVLSPHPDDDVIGCGGTLRQLVLGGAQVDVVYVTSGENGGLGRPPEEIATTRETEARQAAEVMGYASVRFLRRPEGGLEQDTTLVPALIGLVRELRPALALLPHARDGHVDHVATHRAGVRAVAAAAGPWYSGVGGDPHAVPVVLGYEVWTPIEAPALVRDVTDAHETQVRALELHASQVADFAYEQFIAGLNSYRGALLGRGRMAEAFDVLQLPGGLDLGALVGG</sequence>
<name>A0ABV9D9Y4_9MICO</name>
<dbReference type="GO" id="GO:0016787">
    <property type="term" value="F:hydrolase activity"/>
    <property type="evidence" value="ECO:0007669"/>
    <property type="project" value="UniProtKB-KW"/>
</dbReference>
<comment type="caution">
    <text evidence="2">The sequence shown here is derived from an EMBL/GenBank/DDBJ whole genome shotgun (WGS) entry which is preliminary data.</text>
</comment>
<keyword evidence="2" id="KW-0378">Hydrolase</keyword>
<dbReference type="PANTHER" id="PTHR12993:SF11">
    <property type="entry name" value="N-ACETYLGLUCOSAMINYL-PHOSPHATIDYLINOSITOL DE-N-ACETYLASE"/>
    <property type="match status" value="1"/>
</dbReference>
<dbReference type="Gene3D" id="3.40.50.10320">
    <property type="entry name" value="LmbE-like"/>
    <property type="match status" value="1"/>
</dbReference>